<name>A0A6D2I430_9BRAS</name>
<dbReference type="AlphaFoldDB" id="A0A6D2I430"/>
<dbReference type="EMBL" id="CACVBM020000632">
    <property type="protein sequence ID" value="CAA7021598.1"/>
    <property type="molecule type" value="Genomic_DNA"/>
</dbReference>
<dbReference type="InterPro" id="IPR001232">
    <property type="entry name" value="SKP1-like"/>
</dbReference>
<protein>
    <recommendedName>
        <fullName evidence="4">SKP1-like protein</fullName>
    </recommendedName>
</protein>
<dbReference type="OrthoDB" id="2006174at2759"/>
<sequence length="150" mass="16693">MSKKIVLKTSDGESFEIDESIALQSETIAHLIGDDSASTSNGFPLANVTSDVLSTVIEYCKMHASVASEEELKKWDAEFVKVDDSTIFDLILAANYLNISGLLDLTCQTIADKIAACKDADEIRATFDIENDFTPEEEEELRQENQWCFQ</sequence>
<dbReference type="PANTHER" id="PTHR11165">
    <property type="entry name" value="SKP1"/>
    <property type="match status" value="1"/>
</dbReference>
<dbReference type="InterPro" id="IPR016897">
    <property type="entry name" value="SKP1"/>
</dbReference>
<evidence type="ECO:0000313" key="7">
    <source>
        <dbReference type="EMBL" id="CAA7021598.1"/>
    </source>
</evidence>
<dbReference type="FunFam" id="3.30.710.10:FF:000026">
    <property type="entry name" value="E3 ubiquitin ligase complex SCF subunit"/>
    <property type="match status" value="1"/>
</dbReference>
<evidence type="ECO:0000259" key="6">
    <source>
        <dbReference type="Pfam" id="PF03931"/>
    </source>
</evidence>
<evidence type="ECO:0000259" key="5">
    <source>
        <dbReference type="Pfam" id="PF01466"/>
    </source>
</evidence>
<dbReference type="GO" id="GO:0006511">
    <property type="term" value="P:ubiquitin-dependent protein catabolic process"/>
    <property type="evidence" value="ECO:0007669"/>
    <property type="project" value="InterPro"/>
</dbReference>
<dbReference type="GO" id="GO:0009867">
    <property type="term" value="P:jasmonic acid mediated signaling pathway"/>
    <property type="evidence" value="ECO:0007669"/>
    <property type="project" value="UniProtKB-ARBA"/>
</dbReference>
<dbReference type="InterPro" id="IPR016073">
    <property type="entry name" value="Skp1_comp_POZ"/>
</dbReference>
<evidence type="ECO:0000256" key="1">
    <source>
        <dbReference type="ARBA" id="ARBA00004906"/>
    </source>
</evidence>
<dbReference type="PIRSF" id="PIRSF028729">
    <property type="entry name" value="E3_ubiquit_lig_SCF_Skp"/>
    <property type="match status" value="1"/>
</dbReference>
<dbReference type="UniPathway" id="UPA00143"/>
<comment type="function">
    <text evidence="4">Involved in ubiquitination and subsequent proteasomal degradation of target proteins. Together with CUL1, RBX1 and a F-box protein, it forms a SCF E3 ubiquitin ligase complex. The functional specificity of this complex depends on the type of F-box protein. In the SCF complex, it serves as an adapter that links the F-box protein to CUL1.</text>
</comment>
<reference evidence="7" key="1">
    <citation type="submission" date="2020-01" db="EMBL/GenBank/DDBJ databases">
        <authorList>
            <person name="Mishra B."/>
        </authorList>
    </citation>
    <scope>NUCLEOTIDE SEQUENCE [LARGE SCALE GENOMIC DNA]</scope>
</reference>
<dbReference type="Pfam" id="PF03931">
    <property type="entry name" value="Skp1_POZ"/>
    <property type="match status" value="1"/>
</dbReference>
<dbReference type="SMART" id="SM00512">
    <property type="entry name" value="Skp1"/>
    <property type="match status" value="1"/>
</dbReference>
<dbReference type="SUPFAM" id="SSF54695">
    <property type="entry name" value="POZ domain"/>
    <property type="match status" value="1"/>
</dbReference>
<feature type="domain" description="SKP1 component dimerisation" evidence="5">
    <location>
        <begin position="101"/>
        <end position="148"/>
    </location>
</feature>
<comment type="subunit">
    <text evidence="4">Part of a SCF (SKP1-cullin-F-box) protein ligase complex.</text>
</comment>
<dbReference type="Pfam" id="PF01466">
    <property type="entry name" value="Skp1"/>
    <property type="match status" value="1"/>
</dbReference>
<gene>
    <name evidence="7" type="ORF">MERR_LOCUS8833</name>
</gene>
<dbReference type="CDD" id="cd18322">
    <property type="entry name" value="BTB_POZ_SKP1"/>
    <property type="match status" value="1"/>
</dbReference>
<dbReference type="SUPFAM" id="SSF81382">
    <property type="entry name" value="Skp1 dimerisation domain-like"/>
    <property type="match status" value="1"/>
</dbReference>
<dbReference type="Gene3D" id="3.30.710.10">
    <property type="entry name" value="Potassium Channel Kv1.1, Chain A"/>
    <property type="match status" value="1"/>
</dbReference>
<dbReference type="InterPro" id="IPR016072">
    <property type="entry name" value="Skp1_comp_dimer"/>
</dbReference>
<keyword evidence="8" id="KW-1185">Reference proteome</keyword>
<proteinExistence type="inferred from homology"/>
<evidence type="ECO:0000256" key="2">
    <source>
        <dbReference type="ARBA" id="ARBA00009993"/>
    </source>
</evidence>
<comment type="pathway">
    <text evidence="1 4">Protein modification; protein ubiquitination.</text>
</comment>
<accession>A0A6D2I430</accession>
<keyword evidence="3 4" id="KW-0833">Ubl conjugation pathway</keyword>
<evidence type="ECO:0000313" key="8">
    <source>
        <dbReference type="Proteomes" id="UP000467841"/>
    </source>
</evidence>
<evidence type="ECO:0000256" key="3">
    <source>
        <dbReference type="ARBA" id="ARBA00022786"/>
    </source>
</evidence>
<comment type="similarity">
    <text evidence="2 4">Belongs to the SKP1 family.</text>
</comment>
<dbReference type="InterPro" id="IPR011333">
    <property type="entry name" value="SKP1/BTB/POZ_sf"/>
</dbReference>
<feature type="domain" description="SKP1 component POZ" evidence="6">
    <location>
        <begin position="3"/>
        <end position="64"/>
    </location>
</feature>
<comment type="caution">
    <text evidence="7">The sequence shown here is derived from an EMBL/GenBank/DDBJ whole genome shotgun (WGS) entry which is preliminary data.</text>
</comment>
<dbReference type="GO" id="GO:0016567">
    <property type="term" value="P:protein ubiquitination"/>
    <property type="evidence" value="ECO:0007669"/>
    <property type="project" value="UniProtKB-UniRule"/>
</dbReference>
<dbReference type="Proteomes" id="UP000467841">
    <property type="component" value="Unassembled WGS sequence"/>
</dbReference>
<organism evidence="7 8">
    <name type="scientific">Microthlaspi erraticum</name>
    <dbReference type="NCBI Taxonomy" id="1685480"/>
    <lineage>
        <taxon>Eukaryota</taxon>
        <taxon>Viridiplantae</taxon>
        <taxon>Streptophyta</taxon>
        <taxon>Embryophyta</taxon>
        <taxon>Tracheophyta</taxon>
        <taxon>Spermatophyta</taxon>
        <taxon>Magnoliopsida</taxon>
        <taxon>eudicotyledons</taxon>
        <taxon>Gunneridae</taxon>
        <taxon>Pentapetalae</taxon>
        <taxon>rosids</taxon>
        <taxon>malvids</taxon>
        <taxon>Brassicales</taxon>
        <taxon>Brassicaceae</taxon>
        <taxon>Coluteocarpeae</taxon>
        <taxon>Microthlaspi</taxon>
    </lineage>
</organism>
<evidence type="ECO:0000256" key="4">
    <source>
        <dbReference type="PIRNR" id="PIRNR028729"/>
    </source>
</evidence>
<dbReference type="InterPro" id="IPR036296">
    <property type="entry name" value="SKP1-like_dim_sf"/>
</dbReference>